<evidence type="ECO:0000313" key="4">
    <source>
        <dbReference type="Proteomes" id="UP000266723"/>
    </source>
</evidence>
<comment type="caution">
    <text evidence="3">The sequence shown here is derived from an EMBL/GenBank/DDBJ whole genome shotgun (WGS) entry which is preliminary data.</text>
</comment>
<protein>
    <recommendedName>
        <fullName evidence="2">Arabidopsis retrotransposon Orf1 C-terminal domain-containing protein</fullName>
    </recommendedName>
</protein>
<dbReference type="Proteomes" id="UP000266723">
    <property type="component" value="Unassembled WGS sequence"/>
</dbReference>
<accession>A0ABQ7BWS9</accession>
<sequence length="314" mass="35376">MQGSPYRKFSFSWRKGVVPGTGPGIFSGGDPGHLLTGPRGRSLDRRFARTGILGHVLAMEVSIDTKTFTSINFSADMSIDIDTKLGDLTLAAPVQLPPPPPVHDRDPWPKEREGDPIPHFAHFDNPSTAVKSTECLNREIRDEWDNYDNMFYNEWLKVSIEPTRFVDPDVIRHMGIREDLEDMFVELGKGNMATNPHVLYPQLVRQFIAMVQVYYGNKRVKRANEGTLTFFIRSIHYRVPLMTLSTIYGFQNSELQCATVPRAAMTSTSTIPAMPDMSTHPEGDFQRIIVDALTAIWARVSRCRCSSRASVRAS</sequence>
<feature type="domain" description="Arabidopsis retrotransposon Orf1 C-terminal" evidence="2">
    <location>
        <begin position="157"/>
        <end position="258"/>
    </location>
</feature>
<feature type="compositionally biased region" description="Basic and acidic residues" evidence="1">
    <location>
        <begin position="102"/>
        <end position="113"/>
    </location>
</feature>
<keyword evidence="4" id="KW-1185">Reference proteome</keyword>
<dbReference type="InterPro" id="IPR004312">
    <property type="entry name" value="ATHILA_Orf1_C"/>
</dbReference>
<organism evidence="3 4">
    <name type="scientific">Brassica cretica</name>
    <name type="common">Mustard</name>
    <dbReference type="NCBI Taxonomy" id="69181"/>
    <lineage>
        <taxon>Eukaryota</taxon>
        <taxon>Viridiplantae</taxon>
        <taxon>Streptophyta</taxon>
        <taxon>Embryophyta</taxon>
        <taxon>Tracheophyta</taxon>
        <taxon>Spermatophyta</taxon>
        <taxon>Magnoliopsida</taxon>
        <taxon>eudicotyledons</taxon>
        <taxon>Gunneridae</taxon>
        <taxon>Pentapetalae</taxon>
        <taxon>rosids</taxon>
        <taxon>malvids</taxon>
        <taxon>Brassicales</taxon>
        <taxon>Brassicaceae</taxon>
        <taxon>Brassiceae</taxon>
        <taxon>Brassica</taxon>
    </lineage>
</organism>
<evidence type="ECO:0000256" key="1">
    <source>
        <dbReference type="SAM" id="MobiDB-lite"/>
    </source>
</evidence>
<dbReference type="Pfam" id="PF03078">
    <property type="entry name" value="ATHILA"/>
    <property type="match status" value="1"/>
</dbReference>
<dbReference type="EMBL" id="QGKV02000832">
    <property type="protein sequence ID" value="KAF3544296.1"/>
    <property type="molecule type" value="Genomic_DNA"/>
</dbReference>
<name>A0ABQ7BWS9_BRACR</name>
<proteinExistence type="predicted"/>
<gene>
    <name evidence="3" type="ORF">DY000_02006835</name>
</gene>
<feature type="region of interest" description="Disordered" evidence="1">
    <location>
        <begin position="91"/>
        <end position="113"/>
    </location>
</feature>
<reference evidence="3 4" key="1">
    <citation type="journal article" date="2020" name="BMC Genomics">
        <title>Intraspecific diversification of the crop wild relative Brassica cretica Lam. using demographic model selection.</title>
        <authorList>
            <person name="Kioukis A."/>
            <person name="Michalopoulou V.A."/>
            <person name="Briers L."/>
            <person name="Pirintsos S."/>
            <person name="Studholme D.J."/>
            <person name="Pavlidis P."/>
            <person name="Sarris P.F."/>
        </authorList>
    </citation>
    <scope>NUCLEOTIDE SEQUENCE [LARGE SCALE GENOMIC DNA]</scope>
    <source>
        <strain evidence="4">cv. PFS-1207/04</strain>
    </source>
</reference>
<evidence type="ECO:0000259" key="2">
    <source>
        <dbReference type="Pfam" id="PF03078"/>
    </source>
</evidence>
<evidence type="ECO:0000313" key="3">
    <source>
        <dbReference type="EMBL" id="KAF3544296.1"/>
    </source>
</evidence>